<evidence type="ECO:0000313" key="3">
    <source>
        <dbReference type="Proteomes" id="UP001597181"/>
    </source>
</evidence>
<feature type="domain" description="Biopterin-dependent aromatic amino acid hydroxylase family profile" evidence="1">
    <location>
        <begin position="1"/>
        <end position="67"/>
    </location>
</feature>
<proteinExistence type="predicted"/>
<dbReference type="RefSeq" id="WP_343959369.1">
    <property type="nucleotide sequence ID" value="NZ_BAAAKZ010000003.1"/>
</dbReference>
<dbReference type="GO" id="GO:0004177">
    <property type="term" value="F:aminopeptidase activity"/>
    <property type="evidence" value="ECO:0007669"/>
    <property type="project" value="UniProtKB-KW"/>
</dbReference>
<sequence length="67" mass="7874">MSKRDWGINDPEETYWFNTKTGEVEEGPQSLAVYRVGPFKTREEALHAPGLLAERARQWNEDDEEEY</sequence>
<dbReference type="EMBL" id="JBHTLY010000001">
    <property type="protein sequence ID" value="MFD1200817.1"/>
    <property type="molecule type" value="Genomic_DNA"/>
</dbReference>
<keyword evidence="2" id="KW-0378">Hydrolase</keyword>
<protein>
    <submittedName>
        <fullName evidence="2">Methionine aminopeptidase</fullName>
    </submittedName>
</protein>
<dbReference type="Proteomes" id="UP001597181">
    <property type="component" value="Unassembled WGS sequence"/>
</dbReference>
<keyword evidence="2" id="KW-0031">Aminopeptidase</keyword>
<comment type="caution">
    <text evidence="2">The sequence shown here is derived from an EMBL/GenBank/DDBJ whole genome shotgun (WGS) entry which is preliminary data.</text>
</comment>
<evidence type="ECO:0000313" key="2">
    <source>
        <dbReference type="EMBL" id="MFD1200817.1"/>
    </source>
</evidence>
<keyword evidence="3" id="KW-1185">Reference proteome</keyword>
<organism evidence="2 3">
    <name type="scientific">Leucobacter albus</name>
    <dbReference type="NCBI Taxonomy" id="272210"/>
    <lineage>
        <taxon>Bacteria</taxon>
        <taxon>Bacillati</taxon>
        <taxon>Actinomycetota</taxon>
        <taxon>Actinomycetes</taxon>
        <taxon>Micrococcales</taxon>
        <taxon>Microbacteriaceae</taxon>
        <taxon>Leucobacter</taxon>
    </lineage>
</organism>
<reference evidence="3" key="1">
    <citation type="journal article" date="2019" name="Int. J. Syst. Evol. Microbiol.">
        <title>The Global Catalogue of Microorganisms (GCM) 10K type strain sequencing project: providing services to taxonomists for standard genome sequencing and annotation.</title>
        <authorList>
            <consortium name="The Broad Institute Genomics Platform"/>
            <consortium name="The Broad Institute Genome Sequencing Center for Infectious Disease"/>
            <person name="Wu L."/>
            <person name="Ma J."/>
        </authorList>
    </citation>
    <scope>NUCLEOTIDE SEQUENCE [LARGE SCALE GENOMIC DNA]</scope>
    <source>
        <strain evidence="3">CCUG 50213</strain>
    </source>
</reference>
<gene>
    <name evidence="2" type="ORF">ACFQ3U_02780</name>
</gene>
<name>A0ABW3TN25_9MICO</name>
<dbReference type="InterPro" id="IPR019774">
    <property type="entry name" value="Aromatic-AA_hydroxylase_C"/>
</dbReference>
<dbReference type="PROSITE" id="PS51410">
    <property type="entry name" value="BH4_AAA_HYDROXYL_2"/>
    <property type="match status" value="1"/>
</dbReference>
<evidence type="ECO:0000259" key="1">
    <source>
        <dbReference type="PROSITE" id="PS51410"/>
    </source>
</evidence>
<accession>A0ABW3TN25</accession>
<keyword evidence="2" id="KW-0645">Protease</keyword>